<evidence type="ECO:0000313" key="1">
    <source>
        <dbReference type="EMBL" id="OMO54569.1"/>
    </source>
</evidence>
<proteinExistence type="predicted"/>
<protein>
    <submittedName>
        <fullName evidence="1">Uncharacterized protein</fullName>
    </submittedName>
</protein>
<gene>
    <name evidence="1" type="ORF">CCACVL1_27740</name>
</gene>
<sequence length="19" mass="2092">MAGSRCKRQTDFFQGSATT</sequence>
<organism evidence="1 2">
    <name type="scientific">Corchorus capsularis</name>
    <name type="common">Jute</name>
    <dbReference type="NCBI Taxonomy" id="210143"/>
    <lineage>
        <taxon>Eukaryota</taxon>
        <taxon>Viridiplantae</taxon>
        <taxon>Streptophyta</taxon>
        <taxon>Embryophyta</taxon>
        <taxon>Tracheophyta</taxon>
        <taxon>Spermatophyta</taxon>
        <taxon>Magnoliopsida</taxon>
        <taxon>eudicotyledons</taxon>
        <taxon>Gunneridae</taxon>
        <taxon>Pentapetalae</taxon>
        <taxon>rosids</taxon>
        <taxon>malvids</taxon>
        <taxon>Malvales</taxon>
        <taxon>Malvaceae</taxon>
        <taxon>Grewioideae</taxon>
        <taxon>Apeibeae</taxon>
        <taxon>Corchorus</taxon>
    </lineage>
</organism>
<dbReference type="Proteomes" id="UP000188268">
    <property type="component" value="Unassembled WGS sequence"/>
</dbReference>
<name>A0A1R3G903_COCAP</name>
<accession>A0A1R3G903</accession>
<reference evidence="1 2" key="1">
    <citation type="submission" date="2013-09" db="EMBL/GenBank/DDBJ databases">
        <title>Corchorus capsularis genome sequencing.</title>
        <authorList>
            <person name="Alam M."/>
            <person name="Haque M.S."/>
            <person name="Islam M.S."/>
            <person name="Emdad E.M."/>
            <person name="Islam M.M."/>
            <person name="Ahmed B."/>
            <person name="Halim A."/>
            <person name="Hossen Q.M.M."/>
            <person name="Hossain M.Z."/>
            <person name="Ahmed R."/>
            <person name="Khan M.M."/>
            <person name="Islam R."/>
            <person name="Rashid M.M."/>
            <person name="Khan S.A."/>
            <person name="Rahman M.S."/>
            <person name="Alam M."/>
        </authorList>
    </citation>
    <scope>NUCLEOTIDE SEQUENCE [LARGE SCALE GENOMIC DNA]</scope>
    <source>
        <strain evidence="2">cv. CVL-1</strain>
        <tissue evidence="1">Whole seedling</tissue>
    </source>
</reference>
<comment type="caution">
    <text evidence="1">The sequence shown here is derived from an EMBL/GenBank/DDBJ whole genome shotgun (WGS) entry which is preliminary data.</text>
</comment>
<evidence type="ECO:0000313" key="2">
    <source>
        <dbReference type="Proteomes" id="UP000188268"/>
    </source>
</evidence>
<dbReference type="EMBL" id="AWWV01014932">
    <property type="protein sequence ID" value="OMO54569.1"/>
    <property type="molecule type" value="Genomic_DNA"/>
</dbReference>
<dbReference type="Gramene" id="OMO54569">
    <property type="protein sequence ID" value="OMO54569"/>
    <property type="gene ID" value="CCACVL1_27740"/>
</dbReference>
<dbReference type="AlphaFoldDB" id="A0A1R3G903"/>
<keyword evidence="2" id="KW-1185">Reference proteome</keyword>